<comment type="caution">
    <text evidence="3">The sequence shown here is derived from an EMBL/GenBank/DDBJ whole genome shotgun (WGS) entry which is preliminary data.</text>
</comment>
<feature type="transmembrane region" description="Helical" evidence="2">
    <location>
        <begin position="74"/>
        <end position="93"/>
    </location>
</feature>
<organism evidence="3 4">
    <name type="scientific">Yinghuangia aomiensis</name>
    <dbReference type="NCBI Taxonomy" id="676205"/>
    <lineage>
        <taxon>Bacteria</taxon>
        <taxon>Bacillati</taxon>
        <taxon>Actinomycetota</taxon>
        <taxon>Actinomycetes</taxon>
        <taxon>Kitasatosporales</taxon>
        <taxon>Streptomycetaceae</taxon>
        <taxon>Yinghuangia</taxon>
    </lineage>
</organism>
<dbReference type="Proteomes" id="UP001500466">
    <property type="component" value="Unassembled WGS sequence"/>
</dbReference>
<evidence type="ECO:0000313" key="4">
    <source>
        <dbReference type="Proteomes" id="UP001500466"/>
    </source>
</evidence>
<evidence type="ECO:0000313" key="3">
    <source>
        <dbReference type="EMBL" id="GAA4980255.1"/>
    </source>
</evidence>
<name>A0ABP9HW14_9ACTN</name>
<dbReference type="EMBL" id="BAABHS010000022">
    <property type="protein sequence ID" value="GAA4980255.1"/>
    <property type="molecule type" value="Genomic_DNA"/>
</dbReference>
<evidence type="ECO:0000256" key="1">
    <source>
        <dbReference type="SAM" id="MobiDB-lite"/>
    </source>
</evidence>
<sequence>MPGNRARRPGRTMPICDRRQVLTARRTVITLSVAAFERGDAEAPRVLGGSGASSAKRAAQTPTARRLRGGTGRAAGLAVWLWGARCYLIAIGFTGVPTPPLNGCGDASSRNS</sequence>
<reference evidence="4" key="1">
    <citation type="journal article" date="2019" name="Int. J. Syst. Evol. Microbiol.">
        <title>The Global Catalogue of Microorganisms (GCM) 10K type strain sequencing project: providing services to taxonomists for standard genome sequencing and annotation.</title>
        <authorList>
            <consortium name="The Broad Institute Genomics Platform"/>
            <consortium name="The Broad Institute Genome Sequencing Center for Infectious Disease"/>
            <person name="Wu L."/>
            <person name="Ma J."/>
        </authorList>
    </citation>
    <scope>NUCLEOTIDE SEQUENCE [LARGE SCALE GENOMIC DNA]</scope>
    <source>
        <strain evidence="4">JCM 17986</strain>
    </source>
</reference>
<proteinExistence type="predicted"/>
<gene>
    <name evidence="3" type="ORF">GCM10023205_56580</name>
</gene>
<keyword evidence="4" id="KW-1185">Reference proteome</keyword>
<keyword evidence="2" id="KW-1133">Transmembrane helix</keyword>
<protein>
    <submittedName>
        <fullName evidence="3">Uncharacterized protein</fullName>
    </submittedName>
</protein>
<accession>A0ABP9HW14</accession>
<keyword evidence="2" id="KW-0812">Transmembrane</keyword>
<keyword evidence="2" id="KW-0472">Membrane</keyword>
<evidence type="ECO:0000256" key="2">
    <source>
        <dbReference type="SAM" id="Phobius"/>
    </source>
</evidence>
<feature type="region of interest" description="Disordered" evidence="1">
    <location>
        <begin position="45"/>
        <end position="68"/>
    </location>
</feature>